<feature type="transmembrane region" description="Helical" evidence="1">
    <location>
        <begin position="57"/>
        <end position="79"/>
    </location>
</feature>
<dbReference type="AlphaFoldDB" id="A0A1G2P0Y1"/>
<protein>
    <recommendedName>
        <fullName evidence="4">Histidine kinase N-terminal 7TM region domain-containing protein</fullName>
    </recommendedName>
</protein>
<dbReference type="Proteomes" id="UP000176429">
    <property type="component" value="Unassembled WGS sequence"/>
</dbReference>
<feature type="transmembrane region" description="Helical" evidence="1">
    <location>
        <begin position="157"/>
        <end position="176"/>
    </location>
</feature>
<organism evidence="2 3">
    <name type="scientific">Candidatus Taylorbacteria bacterium RIFCSPLOWO2_02_FULL_46_40</name>
    <dbReference type="NCBI Taxonomy" id="1802329"/>
    <lineage>
        <taxon>Bacteria</taxon>
        <taxon>Candidatus Tayloriibacteriota</taxon>
    </lineage>
</organism>
<proteinExistence type="predicted"/>
<feature type="transmembrane region" description="Helical" evidence="1">
    <location>
        <begin position="121"/>
        <end position="145"/>
    </location>
</feature>
<gene>
    <name evidence="2" type="ORF">A3H68_01640</name>
</gene>
<evidence type="ECO:0008006" key="4">
    <source>
        <dbReference type="Google" id="ProtNLM"/>
    </source>
</evidence>
<sequence>MNISVVLFFASNVLAAVLLGGKFVSKKDPVFKYFGIGLLFDAVAFAFWTIGYVNSGLLLNCVTFGAIALLISLVFFLYASLQNHSASGRTLGIVLGAIAVIGIFLVGRYSPNLAYISPEGLLFFNLTPLVQMLYVFALSLTFLPLTDLVASKFGSPFSALVRYGFIAQFVGGIMLITSKDVQVLYITGWVIGVVYFVLWATLLFNRKAWSNTN</sequence>
<keyword evidence="1" id="KW-1133">Transmembrane helix</keyword>
<accession>A0A1G2P0Y1</accession>
<evidence type="ECO:0000313" key="3">
    <source>
        <dbReference type="Proteomes" id="UP000176429"/>
    </source>
</evidence>
<feature type="transmembrane region" description="Helical" evidence="1">
    <location>
        <begin position="31"/>
        <end position="50"/>
    </location>
</feature>
<dbReference type="EMBL" id="MHSH01000014">
    <property type="protein sequence ID" value="OHA41978.1"/>
    <property type="molecule type" value="Genomic_DNA"/>
</dbReference>
<keyword evidence="1" id="KW-0472">Membrane</keyword>
<name>A0A1G2P0Y1_9BACT</name>
<comment type="caution">
    <text evidence="2">The sequence shown here is derived from an EMBL/GenBank/DDBJ whole genome shotgun (WGS) entry which is preliminary data.</text>
</comment>
<reference evidence="2 3" key="1">
    <citation type="journal article" date="2016" name="Nat. Commun.">
        <title>Thousands of microbial genomes shed light on interconnected biogeochemical processes in an aquifer system.</title>
        <authorList>
            <person name="Anantharaman K."/>
            <person name="Brown C.T."/>
            <person name="Hug L.A."/>
            <person name="Sharon I."/>
            <person name="Castelle C.J."/>
            <person name="Probst A.J."/>
            <person name="Thomas B.C."/>
            <person name="Singh A."/>
            <person name="Wilkins M.J."/>
            <person name="Karaoz U."/>
            <person name="Brodie E.L."/>
            <person name="Williams K.H."/>
            <person name="Hubbard S.S."/>
            <person name="Banfield J.F."/>
        </authorList>
    </citation>
    <scope>NUCLEOTIDE SEQUENCE [LARGE SCALE GENOMIC DNA]</scope>
</reference>
<feature type="transmembrane region" description="Helical" evidence="1">
    <location>
        <begin position="91"/>
        <end position="109"/>
    </location>
</feature>
<keyword evidence="1" id="KW-0812">Transmembrane</keyword>
<evidence type="ECO:0000313" key="2">
    <source>
        <dbReference type="EMBL" id="OHA41978.1"/>
    </source>
</evidence>
<evidence type="ECO:0000256" key="1">
    <source>
        <dbReference type="SAM" id="Phobius"/>
    </source>
</evidence>
<feature type="transmembrane region" description="Helical" evidence="1">
    <location>
        <begin position="183"/>
        <end position="204"/>
    </location>
</feature>